<dbReference type="PANTHER" id="PTHR10589:SF17">
    <property type="entry name" value="UBIQUITIN CARBOXYL-TERMINAL HYDROLASE"/>
    <property type="match status" value="1"/>
</dbReference>
<evidence type="ECO:0000256" key="2">
    <source>
        <dbReference type="ARBA" id="ARBA00009326"/>
    </source>
</evidence>
<dbReference type="PROSITE" id="PS52048">
    <property type="entry name" value="UCH_DOMAIN"/>
    <property type="match status" value="1"/>
</dbReference>
<evidence type="ECO:0000259" key="10">
    <source>
        <dbReference type="PROSITE" id="PS52048"/>
    </source>
</evidence>
<dbReference type="GO" id="GO:0016787">
    <property type="term" value="F:hydrolase activity"/>
    <property type="evidence" value="ECO:0007669"/>
    <property type="project" value="UniProtKB-KW"/>
</dbReference>
<evidence type="ECO:0000313" key="11">
    <source>
        <dbReference type="EMBL" id="CAK9040412.1"/>
    </source>
</evidence>
<dbReference type="InterPro" id="IPR038765">
    <property type="entry name" value="Papain-like_cys_pep_sf"/>
</dbReference>
<dbReference type="Gene3D" id="3.40.532.10">
    <property type="entry name" value="Peptidase C12, ubiquitin carboxyl-terminal hydrolase"/>
    <property type="match status" value="1"/>
</dbReference>
<feature type="domain" description="UCH catalytic" evidence="10">
    <location>
        <begin position="115"/>
        <end position="379"/>
    </location>
</feature>
<evidence type="ECO:0000256" key="5">
    <source>
        <dbReference type="ARBA" id="ARBA00022801"/>
    </source>
</evidence>
<evidence type="ECO:0000256" key="7">
    <source>
        <dbReference type="PROSITE-ProRule" id="PRU01393"/>
    </source>
</evidence>
<comment type="similarity">
    <text evidence="2 7 8">Belongs to the peptidase C12 family.</text>
</comment>
<accession>A0ABP0LP11</accession>
<keyword evidence="5 7" id="KW-0378">Hydrolase</keyword>
<keyword evidence="6 7" id="KW-0788">Thiol protease</keyword>
<dbReference type="Proteomes" id="UP001642464">
    <property type="component" value="Unassembled WGS sequence"/>
</dbReference>
<evidence type="ECO:0000256" key="6">
    <source>
        <dbReference type="ARBA" id="ARBA00022807"/>
    </source>
</evidence>
<evidence type="ECO:0000256" key="4">
    <source>
        <dbReference type="ARBA" id="ARBA00022786"/>
    </source>
</evidence>
<sequence length="380" mass="40612">MPSTPTTPHGRSGRGGYAAPTVLAPVEARAAAKLSPVSSVIPFLHTGLQMELQGSPLEPVATATPCRTLAQILRADVSPRYTVSDKAQVRPQHIATGPQQRTDDKEGYWEVAEGQCFPLVSRSTDASAPLGLTSFAENSRGAEADRSSSTPFEVTGRSPSQRLPHRAFGPGPVSRDGFRTMHWCTGTDPELLIMVPPDRLAVTLLYQTSKNIRKFKEEQQKEIEATGQKLSPDLVYLKQFVGNACGTIACLHCLGNNSQVLGLSPESPIGKFLENIKGKTPKEAGLALVDATDLHSASEASARGGQTAAPEATADVDAHFICFIEKDGDLYELDGNKAFPINHGPTAGDLLAAAAQVIKAKFMDQDPESVHFNMMALVKS</sequence>
<evidence type="ECO:0000256" key="9">
    <source>
        <dbReference type="SAM" id="MobiDB-lite"/>
    </source>
</evidence>
<evidence type="ECO:0000256" key="1">
    <source>
        <dbReference type="ARBA" id="ARBA00000707"/>
    </source>
</evidence>
<dbReference type="InterPro" id="IPR036959">
    <property type="entry name" value="Peptidase_C12_UCH_sf"/>
</dbReference>
<protein>
    <recommendedName>
        <fullName evidence="8">Ubiquitin carboxyl-terminal hydrolase</fullName>
        <ecNumber evidence="8">3.4.19.12</ecNumber>
    </recommendedName>
</protein>
<keyword evidence="3 7" id="KW-0645">Protease</keyword>
<dbReference type="PANTHER" id="PTHR10589">
    <property type="entry name" value="UBIQUITIN CARBOXYL-TERMINAL HYDROLASE"/>
    <property type="match status" value="1"/>
</dbReference>
<organism evidence="11 12">
    <name type="scientific">Durusdinium trenchii</name>
    <dbReference type="NCBI Taxonomy" id="1381693"/>
    <lineage>
        <taxon>Eukaryota</taxon>
        <taxon>Sar</taxon>
        <taxon>Alveolata</taxon>
        <taxon>Dinophyceae</taxon>
        <taxon>Suessiales</taxon>
        <taxon>Symbiodiniaceae</taxon>
        <taxon>Durusdinium</taxon>
    </lineage>
</organism>
<feature type="compositionally biased region" description="Polar residues" evidence="9">
    <location>
        <begin position="147"/>
        <end position="161"/>
    </location>
</feature>
<dbReference type="Pfam" id="PF01088">
    <property type="entry name" value="Peptidase_C12"/>
    <property type="match status" value="1"/>
</dbReference>
<dbReference type="PRINTS" id="PR00707">
    <property type="entry name" value="UBCTHYDRLASE"/>
</dbReference>
<feature type="active site" description="Nucleophile" evidence="7">
    <location>
        <position position="245"/>
    </location>
</feature>
<proteinExistence type="inferred from homology"/>
<feature type="active site" description="Proton donor" evidence="7">
    <location>
        <position position="319"/>
    </location>
</feature>
<reference evidence="11 12" key="1">
    <citation type="submission" date="2024-02" db="EMBL/GenBank/DDBJ databases">
        <authorList>
            <person name="Chen Y."/>
            <person name="Shah S."/>
            <person name="Dougan E. K."/>
            <person name="Thang M."/>
            <person name="Chan C."/>
        </authorList>
    </citation>
    <scope>NUCLEOTIDE SEQUENCE [LARGE SCALE GENOMIC DNA]</scope>
</reference>
<evidence type="ECO:0000313" key="12">
    <source>
        <dbReference type="Proteomes" id="UP001642464"/>
    </source>
</evidence>
<dbReference type="InterPro" id="IPR001578">
    <property type="entry name" value="Peptidase_C12_UCH"/>
</dbReference>
<dbReference type="EMBL" id="CAXAMM010017114">
    <property type="protein sequence ID" value="CAK9040412.1"/>
    <property type="molecule type" value="Genomic_DNA"/>
</dbReference>
<name>A0ABP0LP11_9DINO</name>
<keyword evidence="4 7" id="KW-0833">Ubl conjugation pathway</keyword>
<feature type="region of interest" description="Disordered" evidence="9">
    <location>
        <begin position="137"/>
        <end position="171"/>
    </location>
</feature>
<dbReference type="EC" id="3.4.19.12" evidence="8"/>
<evidence type="ECO:0000256" key="8">
    <source>
        <dbReference type="RuleBase" id="RU361215"/>
    </source>
</evidence>
<keyword evidence="12" id="KW-1185">Reference proteome</keyword>
<evidence type="ECO:0000256" key="3">
    <source>
        <dbReference type="ARBA" id="ARBA00022670"/>
    </source>
</evidence>
<comment type="catalytic activity">
    <reaction evidence="1 7 8">
        <text>Thiol-dependent hydrolysis of ester, thioester, amide, peptide and isopeptide bonds formed by the C-terminal Gly of ubiquitin (a 76-residue protein attached to proteins as an intracellular targeting signal).</text>
        <dbReference type="EC" id="3.4.19.12"/>
    </reaction>
</comment>
<comment type="caution">
    <text evidence="11">The sequence shown here is derived from an EMBL/GenBank/DDBJ whole genome shotgun (WGS) entry which is preliminary data.</text>
</comment>
<gene>
    <name evidence="11" type="ORF">SCF082_LOCUS23523</name>
</gene>
<dbReference type="SUPFAM" id="SSF54001">
    <property type="entry name" value="Cysteine proteinases"/>
    <property type="match status" value="1"/>
</dbReference>
<feature type="site" description="Transition state stabilizer" evidence="7">
    <location>
        <position position="239"/>
    </location>
</feature>
<feature type="site" description="Important for enzyme activity" evidence="7">
    <location>
        <position position="334"/>
    </location>
</feature>